<dbReference type="RefSeq" id="WP_023494997.1">
    <property type="nucleotide sequence ID" value="NZ_AYLO01000078.1"/>
</dbReference>
<name>V5DXA5_9GAMM</name>
<accession>V5DXA5</accession>
<protein>
    <submittedName>
        <fullName evidence="1">Uncharacterized protein</fullName>
    </submittedName>
</protein>
<reference evidence="1 2" key="1">
    <citation type="journal article" date="2013" name="Genome Announc.">
        <title>Draft Genome Sequence of the Methanotrophic Gammaproteobacterium Methyloglobulus morosus DSM 22980 Strain KoM1.</title>
        <authorList>
            <person name="Poehlein A."/>
            <person name="Deutzmann J.S."/>
            <person name="Daniel R."/>
            <person name="Simeonova D.D."/>
        </authorList>
    </citation>
    <scope>NUCLEOTIDE SEQUENCE [LARGE SCALE GENOMIC DNA]</scope>
    <source>
        <strain evidence="1 2">KoM1</strain>
    </source>
</reference>
<organism evidence="1 2">
    <name type="scientific">Methyloglobulus morosus KoM1</name>
    <dbReference type="NCBI Taxonomy" id="1116472"/>
    <lineage>
        <taxon>Bacteria</taxon>
        <taxon>Pseudomonadati</taxon>
        <taxon>Pseudomonadota</taxon>
        <taxon>Gammaproteobacteria</taxon>
        <taxon>Methylococcales</taxon>
        <taxon>Methylococcaceae</taxon>
        <taxon>Methyloglobulus</taxon>
    </lineage>
</organism>
<comment type="caution">
    <text evidence="1">The sequence shown here is derived from an EMBL/GenBank/DDBJ whole genome shotgun (WGS) entry which is preliminary data.</text>
</comment>
<evidence type="ECO:0000313" key="2">
    <source>
        <dbReference type="Proteomes" id="UP000017842"/>
    </source>
</evidence>
<dbReference type="Proteomes" id="UP000017842">
    <property type="component" value="Unassembled WGS sequence"/>
</dbReference>
<dbReference type="AlphaFoldDB" id="V5DXA5"/>
<keyword evidence="2" id="KW-1185">Reference proteome</keyword>
<dbReference type="OrthoDB" id="5566435at2"/>
<dbReference type="EMBL" id="AYLO01000078">
    <property type="protein sequence ID" value="ESS71956.1"/>
    <property type="molecule type" value="Genomic_DNA"/>
</dbReference>
<gene>
    <name evidence="1" type="ORF">MGMO_81c00020</name>
</gene>
<sequence length="292" mass="32077">MMKKFTITLCVTTIAFLVIIAASFSYVANVPIKDTLLAQYHAIMDKGQTLINANQEAENQYASTEPDSYSVAKANGVGQDDPNSIDPMIHRGKLYLLKHVDNRIGQLGRFRDKMQNMAVALNNSEMKAAVTGLNADIAAFEALKAEINRSATKEDIKTVADKVKATWIKNRLSVDHAKELALASKETQLVSDADVASTSMQKRIKSLKAAGKDTKPFETLLVDYNKKLASAKQGVKAANEKMKAVANATTDDEKQKLIKGNEVLLASSRENIRDAYKLVADAARKDFARRIQ</sequence>
<proteinExistence type="predicted"/>
<evidence type="ECO:0000313" key="1">
    <source>
        <dbReference type="EMBL" id="ESS71956.1"/>
    </source>
</evidence>